<accession>A0A3L6L2Q3</accession>
<reference evidence="1" key="1">
    <citation type="submission" date="2018-09" db="EMBL/GenBank/DDBJ databases">
        <title>whole genome sequence of T. equiperdum IVM-t1 strain.</title>
        <authorList>
            <person name="Suganuma K."/>
        </authorList>
    </citation>
    <scope>NUCLEOTIDE SEQUENCE [LARGE SCALE GENOMIC DNA]</scope>
    <source>
        <strain evidence="1">IVM-t1</strain>
    </source>
</reference>
<sequence length="81" mass="9130">MWLSWMLQRRSGGSTMVPHTPIALVVVPFPYRKEMRVALSDIVILSIILITLNNSNSRHRSNEGGGERIYCKTNLCTGRSV</sequence>
<organism evidence="1">
    <name type="scientific">Trypanosoma brucei equiperdum</name>
    <dbReference type="NCBI Taxonomy" id="630700"/>
    <lineage>
        <taxon>Eukaryota</taxon>
        <taxon>Discoba</taxon>
        <taxon>Euglenozoa</taxon>
        <taxon>Kinetoplastea</taxon>
        <taxon>Metakinetoplastina</taxon>
        <taxon>Trypanosomatida</taxon>
        <taxon>Trypanosomatidae</taxon>
        <taxon>Trypanosoma</taxon>
    </lineage>
</organism>
<evidence type="ECO:0000313" key="1">
    <source>
        <dbReference type="EMBL" id="RHW70368.1"/>
    </source>
</evidence>
<dbReference type="Proteomes" id="UP000266743">
    <property type="component" value="Chromosome 9"/>
</dbReference>
<comment type="caution">
    <text evidence="1">The sequence shown here is derived from an EMBL/GenBank/DDBJ whole genome shotgun (WGS) entry which is preliminary data.</text>
</comment>
<dbReference type="EMBL" id="QSBY01000009">
    <property type="protein sequence ID" value="RHW70368.1"/>
    <property type="molecule type" value="Genomic_DNA"/>
</dbReference>
<dbReference type="AlphaFoldDB" id="A0A3L6L2Q3"/>
<proteinExistence type="predicted"/>
<name>A0A3L6L2Q3_9TRYP</name>
<protein>
    <submittedName>
        <fullName evidence="1">Uncharacterized protein</fullName>
    </submittedName>
</protein>
<gene>
    <name evidence="1" type="ORF">DPX39_090031300</name>
</gene>